<dbReference type="InterPro" id="IPR050783">
    <property type="entry name" value="Oxylipin_biosynth_metab"/>
</dbReference>
<dbReference type="Proteomes" id="UP001610446">
    <property type="component" value="Unassembled WGS sequence"/>
</dbReference>
<evidence type="ECO:0000256" key="2">
    <source>
        <dbReference type="ARBA" id="ARBA00011881"/>
    </source>
</evidence>
<accession>A0ABR4L083</accession>
<dbReference type="GO" id="GO:0004601">
    <property type="term" value="F:peroxidase activity"/>
    <property type="evidence" value="ECO:0007669"/>
    <property type="project" value="UniProtKB-KW"/>
</dbReference>
<keyword evidence="8" id="KW-0560">Oxidoreductase</keyword>
<dbReference type="InterPro" id="IPR034812">
    <property type="entry name" value="Ppo-like_N"/>
</dbReference>
<sequence length="1085" mass="120879">MGDKKDTKSILNGLGQSISQLESVVSASLRPLPTETGDGTYIAESTEPGLVTGLVQDLANVDAGDIRTLVDVVKNAATGEPVDDKKYIMERTIQLAAGLPSTSRNGAELTKSFLKMLWDDLEHPPISYLGPDSAYRKADGSGNNHFWPKIGAAGSPYARSVRPKTVQSPSLPEPETLFDSILRRKEYKEHPNKISSVLFYLASIIIHDLFQTDPKDETRSLTSSYLDLSPLYGNNQEEQNTVRIFKDGKLKPDCFATRRVLGFPPGVGVLLIMFNRFHNHVAENLAAINEGGRFAKPDETLTDKYAKYDNDLFQTARLVTCGLYVNIILKDYVRTILNINRTDSIWSLDPRMEMSDGLLGEGAAMATGNQVSAEFNLVYRWHASVSKRDEKWTEDFHREIMPGVDPETLSLREFVAGLGRWQASLPEEPLDRPFAGGLKRKTDGSFDDNDLANLWKLSVEDCAGAFGASHVPAIFRSIEALGIMQARRWNLGTLNEFRKYFHLAPHKTFEDINSDPYIADQLKRLYDHPDNVEIYPGIIVEDAKNPMTPGSGLCVNYTISRAILSDAVALVRGDRFYTVDYTPRHLTNWAFKEIEPSNEVDQGHLFYKLVLRAFPNNFAGNSIYAHFPMVIPSENEKILKSLGTAENYNFIPPGHIDPPRFINSHAACTSILSNRETFKVTWGKKIESLMQNGNHPYGMDFMLSGDRPSNAASRKMMGSALYRDKWEDEVKKFYEQITLKLLHQKSYKLAGVNQVDIVRDVANLAQVHFCSSVFSLPLKTESNPRGIFTEVELYRIMAVVFTAIFYDHDVSGSFELNKTARAVTQELGKLTMANVEKIDKSGLIASLVNRLHRHDVLSEYGTHMIQRLLESGLEPAEIVWSHILPTAGVMVANQAQLLSQCLDYYLGDGAIYLSEINRLAKEDTPEADDLLARYFMEGARLRSSVALPRVASQPTVIEDGGEKIAIKAGEAVLCNLVSACKDASAFPEPDKVKLDRDMSLYAHFGFGAHKCLGVELSMVGLTTMLKVIGRLDNLRRAPGTQGQLKKLSGPGGIPKYMNEDQSDFSSFPTTMKIQWDGVLPTLADE</sequence>
<evidence type="ECO:0000256" key="10">
    <source>
        <dbReference type="ARBA" id="ARBA00023235"/>
    </source>
</evidence>
<dbReference type="PROSITE" id="PS00086">
    <property type="entry name" value="CYTOCHROME_P450"/>
    <property type="match status" value="1"/>
</dbReference>
<dbReference type="Gene3D" id="1.10.630.10">
    <property type="entry name" value="Cytochrome P450"/>
    <property type="match status" value="1"/>
</dbReference>
<proteinExistence type="predicted"/>
<dbReference type="InterPro" id="IPR037120">
    <property type="entry name" value="Haem_peroxidase_sf_animal"/>
</dbReference>
<dbReference type="Gene3D" id="1.10.640.10">
    <property type="entry name" value="Haem peroxidase domain superfamily, animal type"/>
    <property type="match status" value="1"/>
</dbReference>
<evidence type="ECO:0000256" key="4">
    <source>
        <dbReference type="ARBA" id="ARBA00022559"/>
    </source>
</evidence>
<gene>
    <name evidence="11" type="ORF">BJY01DRAFT_201460</name>
</gene>
<dbReference type="EMBL" id="JBFXLU010000002">
    <property type="protein sequence ID" value="KAL2857902.1"/>
    <property type="molecule type" value="Genomic_DNA"/>
</dbReference>
<keyword evidence="5" id="KW-0349">Heme</keyword>
<dbReference type="InterPro" id="IPR019791">
    <property type="entry name" value="Haem_peroxidase_animal"/>
</dbReference>
<keyword evidence="6" id="KW-0479">Metal-binding</keyword>
<dbReference type="InterPro" id="IPR036396">
    <property type="entry name" value="Cyt_P450_sf"/>
</dbReference>
<dbReference type="EC" id="1.13.11.60" evidence="3"/>
<organism evidence="11 12">
    <name type="scientific">Aspergillus pseudoustus</name>
    <dbReference type="NCBI Taxonomy" id="1810923"/>
    <lineage>
        <taxon>Eukaryota</taxon>
        <taxon>Fungi</taxon>
        <taxon>Dikarya</taxon>
        <taxon>Ascomycota</taxon>
        <taxon>Pezizomycotina</taxon>
        <taxon>Eurotiomycetes</taxon>
        <taxon>Eurotiomycetidae</taxon>
        <taxon>Eurotiales</taxon>
        <taxon>Aspergillaceae</taxon>
        <taxon>Aspergillus</taxon>
        <taxon>Aspergillus subgen. Nidulantes</taxon>
    </lineage>
</organism>
<dbReference type="CDD" id="cd20612">
    <property type="entry name" value="CYP_LDS-like_C"/>
    <property type="match status" value="1"/>
</dbReference>
<dbReference type="InterPro" id="IPR001128">
    <property type="entry name" value="Cyt_P450"/>
</dbReference>
<name>A0ABR4L083_9EURO</name>
<evidence type="ECO:0000256" key="1">
    <source>
        <dbReference type="ARBA" id="ARBA00000699"/>
    </source>
</evidence>
<keyword evidence="4 11" id="KW-0575">Peroxidase</keyword>
<evidence type="ECO:0000256" key="3">
    <source>
        <dbReference type="ARBA" id="ARBA00013239"/>
    </source>
</evidence>
<evidence type="ECO:0000313" key="12">
    <source>
        <dbReference type="Proteomes" id="UP001610446"/>
    </source>
</evidence>
<dbReference type="PANTHER" id="PTHR11903">
    <property type="entry name" value="PROSTAGLANDIN G/H SYNTHASE"/>
    <property type="match status" value="1"/>
</dbReference>
<dbReference type="Pfam" id="PF03098">
    <property type="entry name" value="An_peroxidase"/>
    <property type="match status" value="2"/>
</dbReference>
<dbReference type="Pfam" id="PF00067">
    <property type="entry name" value="p450"/>
    <property type="match status" value="1"/>
</dbReference>
<reference evidence="11 12" key="1">
    <citation type="submission" date="2024-07" db="EMBL/GenBank/DDBJ databases">
        <title>Section-level genome sequencing and comparative genomics of Aspergillus sections Usti and Cavernicolus.</title>
        <authorList>
            <consortium name="Lawrence Berkeley National Laboratory"/>
            <person name="Nybo J.L."/>
            <person name="Vesth T.C."/>
            <person name="Theobald S."/>
            <person name="Frisvad J.C."/>
            <person name="Larsen T.O."/>
            <person name="Kjaerboelling I."/>
            <person name="Rothschild-Mancinelli K."/>
            <person name="Lyhne E.K."/>
            <person name="Kogle M.E."/>
            <person name="Barry K."/>
            <person name="Clum A."/>
            <person name="Na H."/>
            <person name="Ledsgaard L."/>
            <person name="Lin J."/>
            <person name="Lipzen A."/>
            <person name="Kuo A."/>
            <person name="Riley R."/>
            <person name="Mondo S."/>
            <person name="Labutti K."/>
            <person name="Haridas S."/>
            <person name="Pangalinan J."/>
            <person name="Salamov A.A."/>
            <person name="Simmons B.A."/>
            <person name="Magnuson J.K."/>
            <person name="Chen J."/>
            <person name="Drula E."/>
            <person name="Henrissat B."/>
            <person name="Wiebenga A."/>
            <person name="Lubbers R.J."/>
            <person name="Gomes A.C."/>
            <person name="Makela M.R."/>
            <person name="Stajich J."/>
            <person name="Grigoriev I.V."/>
            <person name="Mortensen U.H."/>
            <person name="De Vries R.P."/>
            <person name="Baker S.E."/>
            <person name="Andersen M.R."/>
        </authorList>
    </citation>
    <scope>NUCLEOTIDE SEQUENCE [LARGE SCALE GENOMIC DNA]</scope>
    <source>
        <strain evidence="11 12">CBS 123904</strain>
    </source>
</reference>
<dbReference type="SUPFAM" id="SSF48113">
    <property type="entry name" value="Heme-dependent peroxidases"/>
    <property type="match status" value="1"/>
</dbReference>
<protein>
    <recommendedName>
        <fullName evidence="3">linoleate 8R-lipoxygenase</fullName>
        <ecNumber evidence="3">1.13.11.60</ecNumber>
    </recommendedName>
</protein>
<keyword evidence="12" id="KW-1185">Reference proteome</keyword>
<dbReference type="PANTHER" id="PTHR11903:SF37">
    <property type="entry name" value="PSI-PRODUCING OXYGENASE A"/>
    <property type="match status" value="1"/>
</dbReference>
<evidence type="ECO:0000256" key="9">
    <source>
        <dbReference type="ARBA" id="ARBA00023004"/>
    </source>
</evidence>
<evidence type="ECO:0000256" key="8">
    <source>
        <dbReference type="ARBA" id="ARBA00023002"/>
    </source>
</evidence>
<comment type="caution">
    <text evidence="11">The sequence shown here is derived from an EMBL/GenBank/DDBJ whole genome shotgun (WGS) entry which is preliminary data.</text>
</comment>
<evidence type="ECO:0000256" key="7">
    <source>
        <dbReference type="ARBA" id="ARBA00022964"/>
    </source>
</evidence>
<dbReference type="SUPFAM" id="SSF48264">
    <property type="entry name" value="Cytochrome P450"/>
    <property type="match status" value="1"/>
</dbReference>
<evidence type="ECO:0000313" key="11">
    <source>
        <dbReference type="EMBL" id="KAL2857902.1"/>
    </source>
</evidence>
<dbReference type="CDD" id="cd09817">
    <property type="entry name" value="linoleate_diol_synthase_like"/>
    <property type="match status" value="1"/>
</dbReference>
<dbReference type="PROSITE" id="PS50292">
    <property type="entry name" value="PEROXIDASE_3"/>
    <property type="match status" value="1"/>
</dbReference>
<keyword evidence="7" id="KW-0223">Dioxygenase</keyword>
<dbReference type="InterPro" id="IPR010255">
    <property type="entry name" value="Haem_peroxidase_sf"/>
</dbReference>
<evidence type="ECO:0000256" key="5">
    <source>
        <dbReference type="ARBA" id="ARBA00022617"/>
    </source>
</evidence>
<dbReference type="InterPro" id="IPR017972">
    <property type="entry name" value="Cyt_P450_CS"/>
</dbReference>
<keyword evidence="10" id="KW-0413">Isomerase</keyword>
<comment type="catalytic activity">
    <reaction evidence="1">
        <text>(9Z,12Z)-octadecadienoate + O2 = (8R,9Z,12Z)-8-hydroperoxyoctadeca-9,12-dienoate</text>
        <dbReference type="Rhea" id="RHEA:25395"/>
        <dbReference type="ChEBI" id="CHEBI:15379"/>
        <dbReference type="ChEBI" id="CHEBI:30245"/>
        <dbReference type="ChEBI" id="CHEBI:58659"/>
        <dbReference type="EC" id="1.13.11.60"/>
    </reaction>
</comment>
<evidence type="ECO:0000256" key="6">
    <source>
        <dbReference type="ARBA" id="ARBA00022723"/>
    </source>
</evidence>
<keyword evidence="9" id="KW-0408">Iron</keyword>
<comment type="subunit">
    <text evidence="2">Homotetramer.</text>
</comment>